<dbReference type="InterPro" id="IPR036390">
    <property type="entry name" value="WH_DNA-bd_sf"/>
</dbReference>
<dbReference type="GO" id="GO:0003700">
    <property type="term" value="F:DNA-binding transcription factor activity"/>
    <property type="evidence" value="ECO:0007669"/>
    <property type="project" value="InterPro"/>
</dbReference>
<organism evidence="2 3">
    <name type="scientific">Kibdelosporangium phytohabitans</name>
    <dbReference type="NCBI Taxonomy" id="860235"/>
    <lineage>
        <taxon>Bacteria</taxon>
        <taxon>Bacillati</taxon>
        <taxon>Actinomycetota</taxon>
        <taxon>Actinomycetes</taxon>
        <taxon>Pseudonocardiales</taxon>
        <taxon>Pseudonocardiaceae</taxon>
        <taxon>Kibdelosporangium</taxon>
    </lineage>
</organism>
<dbReference type="KEGG" id="kphy:AOZ06_11775"/>
<dbReference type="PANTHER" id="PTHR33164:SF106">
    <property type="entry name" value="TRANSCRIPTIONAL REGULATORY PROTEIN"/>
    <property type="match status" value="1"/>
</dbReference>
<dbReference type="EMBL" id="CP012752">
    <property type="protein sequence ID" value="ALG14725.1"/>
    <property type="molecule type" value="Genomic_DNA"/>
</dbReference>
<accession>A0A0N9I422</accession>
<dbReference type="InterPro" id="IPR036388">
    <property type="entry name" value="WH-like_DNA-bd_sf"/>
</dbReference>
<feature type="domain" description="HTH marR-type" evidence="1">
    <location>
        <begin position="1"/>
        <end position="129"/>
    </location>
</feature>
<dbReference type="AlphaFoldDB" id="A0A0N9I422"/>
<dbReference type="PANTHER" id="PTHR33164">
    <property type="entry name" value="TRANSCRIPTIONAL REGULATOR, MARR FAMILY"/>
    <property type="match status" value="1"/>
</dbReference>
<dbReference type="Pfam" id="PF12802">
    <property type="entry name" value="MarR_2"/>
    <property type="match status" value="1"/>
</dbReference>
<reference evidence="2 3" key="1">
    <citation type="submission" date="2015-07" db="EMBL/GenBank/DDBJ databases">
        <title>Genome sequencing of Kibdelosporangium phytohabitans.</title>
        <authorList>
            <person name="Qin S."/>
            <person name="Xing K."/>
        </authorList>
    </citation>
    <scope>NUCLEOTIDE SEQUENCE [LARGE SCALE GENOMIC DNA]</scope>
    <source>
        <strain evidence="2 3">KLBMP1111</strain>
    </source>
</reference>
<dbReference type="InterPro" id="IPR000835">
    <property type="entry name" value="HTH_MarR-typ"/>
</dbReference>
<evidence type="ECO:0000259" key="1">
    <source>
        <dbReference type="PROSITE" id="PS50995"/>
    </source>
</evidence>
<dbReference type="SMART" id="SM00347">
    <property type="entry name" value="HTH_MARR"/>
    <property type="match status" value="1"/>
</dbReference>
<dbReference type="Proteomes" id="UP000063699">
    <property type="component" value="Chromosome"/>
</dbReference>
<name>A0A0N9I422_9PSEU</name>
<gene>
    <name evidence="2" type="ORF">AOZ06_11775</name>
</gene>
<protein>
    <recommendedName>
        <fullName evidence="1">HTH marR-type domain-containing protein</fullName>
    </recommendedName>
</protein>
<keyword evidence="3" id="KW-1185">Reference proteome</keyword>
<dbReference type="GO" id="GO:0006950">
    <property type="term" value="P:response to stress"/>
    <property type="evidence" value="ECO:0007669"/>
    <property type="project" value="TreeGrafter"/>
</dbReference>
<evidence type="ECO:0000313" key="2">
    <source>
        <dbReference type="EMBL" id="ALG14725.1"/>
    </source>
</evidence>
<evidence type="ECO:0000313" key="3">
    <source>
        <dbReference type="Proteomes" id="UP000063699"/>
    </source>
</evidence>
<dbReference type="PRINTS" id="PR00598">
    <property type="entry name" value="HTHMARR"/>
</dbReference>
<dbReference type="Gene3D" id="1.10.10.10">
    <property type="entry name" value="Winged helix-like DNA-binding domain superfamily/Winged helix DNA-binding domain"/>
    <property type="match status" value="1"/>
</dbReference>
<proteinExistence type="predicted"/>
<dbReference type="InterPro" id="IPR039422">
    <property type="entry name" value="MarR/SlyA-like"/>
</dbReference>
<dbReference type="STRING" id="860235.AOZ06_11775"/>
<dbReference type="SUPFAM" id="SSF46785">
    <property type="entry name" value="Winged helix' DNA-binding domain"/>
    <property type="match status" value="1"/>
</dbReference>
<sequence length="141" mass="15660">MLAVQQQAAELNTALGDAVASRLGITGTDLKCLLLLLRRPRTPRELAAELRLSPSAITSVVDRLEKAAFAYREPSTSDRRQVLVTAVRERAQQAVDLYTPLSARTAEVLAAYTDDQVATLHRFAEQTVQVLREETDRLTER</sequence>
<dbReference type="PROSITE" id="PS50995">
    <property type="entry name" value="HTH_MARR_2"/>
    <property type="match status" value="1"/>
</dbReference>